<dbReference type="AlphaFoldDB" id="A0A951QDN1"/>
<keyword evidence="1" id="KW-0472">Membrane</keyword>
<dbReference type="EMBL" id="JAHHHD010000011">
    <property type="protein sequence ID" value="MBW4659433.1"/>
    <property type="molecule type" value="Genomic_DNA"/>
</dbReference>
<proteinExistence type="predicted"/>
<comment type="caution">
    <text evidence="2">The sequence shown here is derived from an EMBL/GenBank/DDBJ whole genome shotgun (WGS) entry which is preliminary data.</text>
</comment>
<feature type="transmembrane region" description="Helical" evidence="1">
    <location>
        <begin position="58"/>
        <end position="85"/>
    </location>
</feature>
<reference evidence="2" key="1">
    <citation type="submission" date="2021-05" db="EMBL/GenBank/DDBJ databases">
        <authorList>
            <person name="Pietrasiak N."/>
            <person name="Ward R."/>
            <person name="Stajich J.E."/>
            <person name="Kurbessoian T."/>
        </authorList>
    </citation>
    <scope>NUCLEOTIDE SEQUENCE</scope>
    <source>
        <strain evidence="2">UHER 2000/2452</strain>
    </source>
</reference>
<keyword evidence="1" id="KW-0812">Transmembrane</keyword>
<sequence length="99" mass="10956">MTMGIFLNLLRSLLITSILSFLAPLLFIGTILSSLLVFKHIPHLESISQMGLSQLLNFLTVFGTGSAVRGLLIISGVSSVVSILFDTYTFYRYQILRDS</sequence>
<feature type="transmembrane region" description="Helical" evidence="1">
    <location>
        <begin position="12"/>
        <end position="38"/>
    </location>
</feature>
<protein>
    <submittedName>
        <fullName evidence="2">Uncharacterized protein</fullName>
    </submittedName>
</protein>
<reference evidence="2" key="2">
    <citation type="journal article" date="2022" name="Microbiol. Resour. Announc.">
        <title>Metagenome Sequencing to Explore Phylogenomics of Terrestrial Cyanobacteria.</title>
        <authorList>
            <person name="Ward R.D."/>
            <person name="Stajich J.E."/>
            <person name="Johansen J.R."/>
            <person name="Huntemann M."/>
            <person name="Clum A."/>
            <person name="Foster B."/>
            <person name="Foster B."/>
            <person name="Roux S."/>
            <person name="Palaniappan K."/>
            <person name="Varghese N."/>
            <person name="Mukherjee S."/>
            <person name="Reddy T.B.K."/>
            <person name="Daum C."/>
            <person name="Copeland A."/>
            <person name="Chen I.A."/>
            <person name="Ivanova N.N."/>
            <person name="Kyrpides N.C."/>
            <person name="Shapiro N."/>
            <person name="Eloe-Fadrosh E.A."/>
            <person name="Pietrasiak N."/>
        </authorList>
    </citation>
    <scope>NUCLEOTIDE SEQUENCE</scope>
    <source>
        <strain evidence="2">UHER 2000/2452</strain>
    </source>
</reference>
<dbReference type="Proteomes" id="UP000757435">
    <property type="component" value="Unassembled WGS sequence"/>
</dbReference>
<accession>A0A951QDN1</accession>
<organism evidence="2 3">
    <name type="scientific">Drouetiella hepatica Uher 2000/2452</name>
    <dbReference type="NCBI Taxonomy" id="904376"/>
    <lineage>
        <taxon>Bacteria</taxon>
        <taxon>Bacillati</taxon>
        <taxon>Cyanobacteriota</taxon>
        <taxon>Cyanophyceae</taxon>
        <taxon>Oculatellales</taxon>
        <taxon>Oculatellaceae</taxon>
        <taxon>Drouetiella</taxon>
    </lineage>
</organism>
<evidence type="ECO:0000256" key="1">
    <source>
        <dbReference type="SAM" id="Phobius"/>
    </source>
</evidence>
<evidence type="ECO:0000313" key="3">
    <source>
        <dbReference type="Proteomes" id="UP000757435"/>
    </source>
</evidence>
<evidence type="ECO:0000313" key="2">
    <source>
        <dbReference type="EMBL" id="MBW4659433.1"/>
    </source>
</evidence>
<gene>
    <name evidence="2" type="ORF">KME15_12220</name>
</gene>
<keyword evidence="1" id="KW-1133">Transmembrane helix</keyword>
<name>A0A951QDN1_9CYAN</name>